<keyword evidence="1" id="KW-0472">Membrane</keyword>
<comment type="caution">
    <text evidence="2">The sequence shown here is derived from an EMBL/GenBank/DDBJ whole genome shotgun (WGS) entry which is preliminary data.</text>
</comment>
<name>A0ABS8UTI5_DATST</name>
<evidence type="ECO:0000256" key="1">
    <source>
        <dbReference type="SAM" id="Phobius"/>
    </source>
</evidence>
<feature type="transmembrane region" description="Helical" evidence="1">
    <location>
        <begin position="113"/>
        <end position="136"/>
    </location>
</feature>
<evidence type="ECO:0000313" key="2">
    <source>
        <dbReference type="EMBL" id="MCD9561380.1"/>
    </source>
</evidence>
<keyword evidence="1" id="KW-1133">Transmembrane helix</keyword>
<organism evidence="2 3">
    <name type="scientific">Datura stramonium</name>
    <name type="common">Jimsonweed</name>
    <name type="synonym">Common thornapple</name>
    <dbReference type="NCBI Taxonomy" id="4076"/>
    <lineage>
        <taxon>Eukaryota</taxon>
        <taxon>Viridiplantae</taxon>
        <taxon>Streptophyta</taxon>
        <taxon>Embryophyta</taxon>
        <taxon>Tracheophyta</taxon>
        <taxon>Spermatophyta</taxon>
        <taxon>Magnoliopsida</taxon>
        <taxon>eudicotyledons</taxon>
        <taxon>Gunneridae</taxon>
        <taxon>Pentapetalae</taxon>
        <taxon>asterids</taxon>
        <taxon>lamiids</taxon>
        <taxon>Solanales</taxon>
        <taxon>Solanaceae</taxon>
        <taxon>Solanoideae</taxon>
        <taxon>Datureae</taxon>
        <taxon>Datura</taxon>
    </lineage>
</organism>
<keyword evidence="1" id="KW-0812">Transmembrane</keyword>
<reference evidence="2 3" key="1">
    <citation type="journal article" date="2021" name="BMC Genomics">
        <title>Datura genome reveals duplications of psychoactive alkaloid biosynthetic genes and high mutation rate following tissue culture.</title>
        <authorList>
            <person name="Rajewski A."/>
            <person name="Carter-House D."/>
            <person name="Stajich J."/>
            <person name="Litt A."/>
        </authorList>
    </citation>
    <scope>NUCLEOTIDE SEQUENCE [LARGE SCALE GENOMIC DNA]</scope>
    <source>
        <strain evidence="2">AR-01</strain>
    </source>
</reference>
<sequence length="220" mass="24851">MFVALWRAAVVGRFCAEATTEFNLLAQNWKYDILGGVIFQNEKFFRFARAETRRKKLFFFGDCLINSFRQKLNFSNLQCLAWKMMHINWVYALVFVEMPVYGGGFAGSTSMDLVLVGFITYIDLDQLFKILASFFFRGSKLATLPRPDSVLEVLLLNFSKGLLYGCGDLIFSSHMIFSLFSLCTGPYHNVAHEEAENPGVNGKVMEDGNAVHVEATTDSV</sequence>
<accession>A0ABS8UTI5</accession>
<gene>
    <name evidence="2" type="ORF">HAX54_020442</name>
</gene>
<keyword evidence="3" id="KW-1185">Reference proteome</keyword>
<feature type="transmembrane region" description="Helical" evidence="1">
    <location>
        <begin position="89"/>
        <end position="107"/>
    </location>
</feature>
<proteinExistence type="predicted"/>
<evidence type="ECO:0000313" key="3">
    <source>
        <dbReference type="Proteomes" id="UP000823775"/>
    </source>
</evidence>
<dbReference type="EMBL" id="JACEIK010002468">
    <property type="protein sequence ID" value="MCD9561380.1"/>
    <property type="molecule type" value="Genomic_DNA"/>
</dbReference>
<dbReference type="Proteomes" id="UP000823775">
    <property type="component" value="Unassembled WGS sequence"/>
</dbReference>
<protein>
    <submittedName>
        <fullName evidence="2">Uncharacterized protein</fullName>
    </submittedName>
</protein>